<sequence length="61" mass="6973">MNVDNSIGHHVNGNGNKVSGDITLSECKNELEKLRLLIKEKEERIKDKDEMIALLKQQLNK</sequence>
<evidence type="ECO:0000313" key="2">
    <source>
        <dbReference type="EMBL" id="MRY57089.1"/>
    </source>
</evidence>
<keyword evidence="1" id="KW-0175">Coiled coil</keyword>
<comment type="caution">
    <text evidence="2">The sequence shown here is derived from an EMBL/GenBank/DDBJ whole genome shotgun (WGS) entry which is preliminary data.</text>
</comment>
<reference evidence="2 3" key="1">
    <citation type="journal article" date="2019" name="Nat. Med.">
        <title>A library of human gut bacterial isolates paired with longitudinal multiomics data enables mechanistic microbiome research.</title>
        <authorList>
            <person name="Poyet M."/>
            <person name="Groussin M."/>
            <person name="Gibbons S.M."/>
            <person name="Avila-Pacheco J."/>
            <person name="Jiang X."/>
            <person name="Kearney S.M."/>
            <person name="Perrotta A.R."/>
            <person name="Berdy B."/>
            <person name="Zhao S."/>
            <person name="Lieberman T.D."/>
            <person name="Swanson P.K."/>
            <person name="Smith M."/>
            <person name="Roesemann S."/>
            <person name="Alexander J.E."/>
            <person name="Rich S.A."/>
            <person name="Livny J."/>
            <person name="Vlamakis H."/>
            <person name="Clish C."/>
            <person name="Bullock K."/>
            <person name="Deik A."/>
            <person name="Scott J."/>
            <person name="Pierce K.A."/>
            <person name="Xavier R.J."/>
            <person name="Alm E.J."/>
        </authorList>
    </citation>
    <scope>NUCLEOTIDE SEQUENCE [LARGE SCALE GENOMIC DNA]</scope>
    <source>
        <strain evidence="2 3">BIOML-A41</strain>
    </source>
</reference>
<evidence type="ECO:0000313" key="3">
    <source>
        <dbReference type="Proteomes" id="UP000463337"/>
    </source>
</evidence>
<proteinExistence type="predicted"/>
<name>A0A395YY48_PARDI</name>
<dbReference type="Proteomes" id="UP000463337">
    <property type="component" value="Unassembled WGS sequence"/>
</dbReference>
<dbReference type="EMBL" id="WKLT01000003">
    <property type="protein sequence ID" value="MRY57089.1"/>
    <property type="molecule type" value="Genomic_DNA"/>
</dbReference>
<accession>A0A395YY48</accession>
<organism evidence="2 3">
    <name type="scientific">Parabacteroides distasonis</name>
    <dbReference type="NCBI Taxonomy" id="823"/>
    <lineage>
        <taxon>Bacteria</taxon>
        <taxon>Pseudomonadati</taxon>
        <taxon>Bacteroidota</taxon>
        <taxon>Bacteroidia</taxon>
        <taxon>Bacteroidales</taxon>
        <taxon>Tannerellaceae</taxon>
        <taxon>Parabacteroides</taxon>
    </lineage>
</organism>
<dbReference type="AlphaFoldDB" id="A0A395YY48"/>
<feature type="coiled-coil region" evidence="1">
    <location>
        <begin position="24"/>
        <end position="58"/>
    </location>
</feature>
<gene>
    <name evidence="2" type="ORF">GKD59_04010</name>
</gene>
<evidence type="ECO:0000256" key="1">
    <source>
        <dbReference type="SAM" id="Coils"/>
    </source>
</evidence>
<protein>
    <submittedName>
        <fullName evidence="2">Uncharacterized protein</fullName>
    </submittedName>
</protein>